<dbReference type="PANTHER" id="PTHR22683">
    <property type="entry name" value="SPORULATION PROTEIN RELATED"/>
    <property type="match status" value="1"/>
</dbReference>
<dbReference type="PANTHER" id="PTHR22683:SF41">
    <property type="entry name" value="DNA TRANSLOCASE FTSK"/>
    <property type="match status" value="1"/>
</dbReference>
<feature type="domain" description="FtsK gamma" evidence="3">
    <location>
        <begin position="363"/>
        <end position="427"/>
    </location>
</feature>
<dbReference type="InterPro" id="IPR018541">
    <property type="entry name" value="Ftsk_gamma"/>
</dbReference>
<evidence type="ECO:0000256" key="1">
    <source>
        <dbReference type="SAM" id="Coils"/>
    </source>
</evidence>
<sequence>MTEIDEAQQAIMRKFAMLASLAFSAADLAQRSAARRAAEALRASAERQREAARQIRAQRDLAAVQWSRARDSSLYKDPDLLAQAWASAKVWEQLDPRAAAALKEFNRRFEKAGVDPDAATKARETDDYAAMALLLNRAEERRQQDAAELDNLKRENVDAATAVEVAREEANIERVRAALGEERAEAVIESGGWDVLNTALDEAAERGYSPELLLREMYNSRPLDDRDPDKARDVGVVLHWRVEKHLNTNPDPEPRLSSTAYTAEQDQSDAAGETARAADREDRIRTGVDEHNGSVYSSKESALAFAANLDPTSAQDRESARLMHGQDPDLDRVLAERFQDTRPPWPHADVPPPAPAFDAETITVDPGELYKAGHLVGDTQFGSVSMLQRKMRVSRSDAEQLMDALERCGVVGPAEGNRAREVLIRPGEAETHLAWLRELAVKTPTVAEQIQHDVDDLRVAAAMVTDTQFGSTPMLQRRMQISFAEAERLMDRLQEHGIVGPAQGSAAREVLLQPDEADAALMGLAVDPLPAEDQVEREPVVGRPEPVLVDDRAGEGTSVAEPELLVLIGQVDGDEHVYVTADRAAELIAGMDPHDTTHVTMAETIYGQNQQLDDLLDLRFPGGPGVTADVGQAAAGNDTTIDLDTGRVAGETVREGEVPAHDTDTVIVDVPAAGTYETGSEVAQLAGKSYPYSITAALASSKERLALPAAEAVEPVRPKILQQENLHEQ</sequence>
<name>A0A1G9YWJ4_9PSEU</name>
<dbReference type="Pfam" id="PF09397">
    <property type="entry name" value="FtsK_gamma"/>
    <property type="match status" value="2"/>
</dbReference>
<evidence type="ECO:0000259" key="3">
    <source>
        <dbReference type="SMART" id="SM00843"/>
    </source>
</evidence>
<proteinExistence type="predicted"/>
<accession>A0A1G9YWJ4</accession>
<evidence type="ECO:0000256" key="2">
    <source>
        <dbReference type="SAM" id="MobiDB-lite"/>
    </source>
</evidence>
<protein>
    <submittedName>
        <fullName evidence="4">Ftsk gamma domain-containing protein</fullName>
    </submittedName>
</protein>
<gene>
    <name evidence="4" type="ORF">SAMN04488074_13610</name>
</gene>
<feature type="compositionally biased region" description="Basic and acidic residues" evidence="2">
    <location>
        <begin position="276"/>
        <end position="292"/>
    </location>
</feature>
<evidence type="ECO:0000313" key="5">
    <source>
        <dbReference type="Proteomes" id="UP000199682"/>
    </source>
</evidence>
<dbReference type="SUPFAM" id="SSF46785">
    <property type="entry name" value="Winged helix' DNA-binding domain"/>
    <property type="match status" value="2"/>
</dbReference>
<feature type="compositionally biased region" description="Polar residues" evidence="2">
    <location>
        <begin position="256"/>
        <end position="265"/>
    </location>
</feature>
<dbReference type="InterPro" id="IPR050206">
    <property type="entry name" value="FtsK/SpoIIIE/SftA"/>
</dbReference>
<dbReference type="RefSeq" id="WP_176930015.1">
    <property type="nucleotide sequence ID" value="NZ_FNET01000036.1"/>
</dbReference>
<feature type="domain" description="FtsK gamma" evidence="3">
    <location>
        <begin position="452"/>
        <end position="515"/>
    </location>
</feature>
<organism evidence="4 5">
    <name type="scientific">Lentzea albidocapillata subsp. violacea</name>
    <dbReference type="NCBI Taxonomy" id="128104"/>
    <lineage>
        <taxon>Bacteria</taxon>
        <taxon>Bacillati</taxon>
        <taxon>Actinomycetota</taxon>
        <taxon>Actinomycetes</taxon>
        <taxon>Pseudonocardiales</taxon>
        <taxon>Pseudonocardiaceae</taxon>
        <taxon>Lentzea</taxon>
    </lineage>
</organism>
<dbReference type="Proteomes" id="UP000199682">
    <property type="component" value="Unassembled WGS sequence"/>
</dbReference>
<feature type="coiled-coil region" evidence="1">
    <location>
        <begin position="135"/>
        <end position="185"/>
    </location>
</feature>
<dbReference type="InterPro" id="IPR036388">
    <property type="entry name" value="WH-like_DNA-bd_sf"/>
</dbReference>
<evidence type="ECO:0000313" key="4">
    <source>
        <dbReference type="EMBL" id="SDN13508.1"/>
    </source>
</evidence>
<dbReference type="AlphaFoldDB" id="A0A1G9YWJ4"/>
<keyword evidence="1" id="KW-0175">Coiled coil</keyword>
<dbReference type="InterPro" id="IPR036390">
    <property type="entry name" value="WH_DNA-bd_sf"/>
</dbReference>
<dbReference type="EMBL" id="FNET01000036">
    <property type="protein sequence ID" value="SDN13508.1"/>
    <property type="molecule type" value="Genomic_DNA"/>
</dbReference>
<feature type="region of interest" description="Disordered" evidence="2">
    <location>
        <begin position="245"/>
        <end position="295"/>
    </location>
</feature>
<dbReference type="Gene3D" id="1.10.10.10">
    <property type="entry name" value="Winged helix-like DNA-binding domain superfamily/Winged helix DNA-binding domain"/>
    <property type="match status" value="2"/>
</dbReference>
<dbReference type="SMART" id="SM00843">
    <property type="entry name" value="Ftsk_gamma"/>
    <property type="match status" value="2"/>
</dbReference>
<reference evidence="5" key="1">
    <citation type="submission" date="2016-10" db="EMBL/GenBank/DDBJ databases">
        <authorList>
            <person name="Varghese N."/>
            <person name="Submissions S."/>
        </authorList>
    </citation>
    <scope>NUCLEOTIDE SEQUENCE [LARGE SCALE GENOMIC DNA]</scope>
    <source>
        <strain evidence="5">DSM 44796</strain>
    </source>
</reference>